<proteinExistence type="predicted"/>
<dbReference type="EMBL" id="CABFNS010000240">
    <property type="protein sequence ID" value="VUC20753.1"/>
    <property type="molecule type" value="Genomic_DNA"/>
</dbReference>
<accession>A0ABY6TQ47</accession>
<name>A0ABY6TQ47_BIOOC</name>
<gene>
    <name evidence="1" type="ORF">CLO192961_LOCUS32149</name>
</gene>
<evidence type="ECO:0000313" key="2">
    <source>
        <dbReference type="Proteomes" id="UP000766486"/>
    </source>
</evidence>
<sequence>MGPTAAERCFAEPFVAPHWLPGSQAFWHRRQISDEENLPSILPLVSVKRLKVKDAILYKETMAAVEPSEKHTKSTPQIWAQDGQLWLLDKQRTESQLIEAESSEESCCSDEMQYLCPNNAFAVAWATLIANLTLNL</sequence>
<dbReference type="Proteomes" id="UP000766486">
    <property type="component" value="Unassembled WGS sequence"/>
</dbReference>
<reference evidence="1 2" key="1">
    <citation type="submission" date="2019-06" db="EMBL/GenBank/DDBJ databases">
        <authorList>
            <person name="Broberg M."/>
        </authorList>
    </citation>
    <scope>NUCLEOTIDE SEQUENCE [LARGE SCALE GENOMIC DNA]</scope>
</reference>
<comment type="caution">
    <text evidence="1">The sequence shown here is derived from an EMBL/GenBank/DDBJ whole genome shotgun (WGS) entry which is preliminary data.</text>
</comment>
<keyword evidence="2" id="KW-1185">Reference proteome</keyword>
<organism evidence="1 2">
    <name type="scientific">Bionectria ochroleuca</name>
    <name type="common">Gliocladium roseum</name>
    <dbReference type="NCBI Taxonomy" id="29856"/>
    <lineage>
        <taxon>Eukaryota</taxon>
        <taxon>Fungi</taxon>
        <taxon>Dikarya</taxon>
        <taxon>Ascomycota</taxon>
        <taxon>Pezizomycotina</taxon>
        <taxon>Sordariomycetes</taxon>
        <taxon>Hypocreomycetidae</taxon>
        <taxon>Hypocreales</taxon>
        <taxon>Bionectriaceae</taxon>
        <taxon>Clonostachys</taxon>
    </lineage>
</organism>
<evidence type="ECO:0000313" key="1">
    <source>
        <dbReference type="EMBL" id="VUC20753.1"/>
    </source>
</evidence>
<protein>
    <submittedName>
        <fullName evidence="1">Uncharacterized protein</fullName>
    </submittedName>
</protein>